<feature type="region of interest" description="Disordered" evidence="2">
    <location>
        <begin position="682"/>
        <end position="722"/>
    </location>
</feature>
<name>A0AAP0LML6_9ROSI</name>
<dbReference type="InterPro" id="IPR011112">
    <property type="entry name" value="Rho-like_N"/>
</dbReference>
<evidence type="ECO:0000313" key="4">
    <source>
        <dbReference type="EMBL" id="KAK9181103.1"/>
    </source>
</evidence>
<keyword evidence="1" id="KW-0175">Coiled coil</keyword>
<proteinExistence type="predicted"/>
<dbReference type="Proteomes" id="UP001428341">
    <property type="component" value="Unassembled WGS sequence"/>
</dbReference>
<evidence type="ECO:0000256" key="2">
    <source>
        <dbReference type="SAM" id="MobiDB-lite"/>
    </source>
</evidence>
<comment type="caution">
    <text evidence="4">The sequence shown here is derived from an EMBL/GenBank/DDBJ whole genome shotgun (WGS) entry which is preliminary data.</text>
</comment>
<evidence type="ECO:0000256" key="1">
    <source>
        <dbReference type="SAM" id="Coils"/>
    </source>
</evidence>
<feature type="compositionally biased region" description="Polar residues" evidence="2">
    <location>
        <begin position="446"/>
        <end position="456"/>
    </location>
</feature>
<feature type="compositionally biased region" description="Basic and acidic residues" evidence="2">
    <location>
        <begin position="844"/>
        <end position="861"/>
    </location>
</feature>
<dbReference type="InterPro" id="IPR036269">
    <property type="entry name" value="Rho_N_sf"/>
</dbReference>
<sequence>MEFEPDNVFSVPQDIPCYMQPEWMCGFHFGNGLDVIEEDALNEKYCIQVLRILITKADTEIDELEKDLVFLQSELAWAEYDDWFETCCKALTQKLDCFSLMVWTLKNRDKNDVDVRLLIHRKPAKKIHEIVKDLLNDCFQEKDKQTLDVVALDSSVPPEYAAEPLDESIKLSQSDSFVPIKEEIQECCITPTENGATLNASLMLQENKSNHSETIKLTNGNAEDSNSSPDCLTLEAGHAAYKKIMSSFDLKSASMGETKEPGFTTKDKNVIQNLSLKTADKRRHNLDMIKVQPGNAIDRDPDSNACRHETDLDKEIKTMWKSGLKVGRDDEVSVNHTITTGGIKILEASSNPEGKENPPKVDKALIEYFSEQPTNAILQNICDGALSHSTGLSGRRNNLDSRFATSRQARGDKSFDGLKQMSGFYPSRNNSDSRLAVSGQEKCGNSDVNPNTSQHATDAGRCNSDSVLATLYDLEVGNGDASPASLRHTAGLNQRRNHSDSNLNAVRQAKGGFCDVNQKLCDFAQKAARKRRIKESKLTLTGKIDSLSSSSSSSSGAEGNRKPFEKIVKVERVSPTYNEHSALPSLLGLQDKERREATKAPFEKIVKVERVSLADNENFALPSLLELQDEEGRDQMKAPFEKIVEFERASPSGNEHSALPSFLEHQDKEERDTAKVPFDNIVKVERASPTDNQHSLLQDEEGRDTTKAEPDKGSMQSGEAQVVETATNDEKFDLYSMQPQKQKAKRKIESNPPSVQEREGFLSIELVSNSSIISKAKRQLKSGLGSDIPSSNQFMDRKIVKKIVYHHQIEANEPNGALDDRQISVSLPKKKIKKKTSLPILEMDLSKSHRDPNDSAGKDDLSITDSHSIESCTEAVASSPFTSSHLRNMKLGDLRNFAKKLNIKPYSKLRKDDLIEHIANHLGCR</sequence>
<dbReference type="GO" id="GO:0006353">
    <property type="term" value="P:DNA-templated transcription termination"/>
    <property type="evidence" value="ECO:0007669"/>
    <property type="project" value="InterPro"/>
</dbReference>
<dbReference type="Gene3D" id="1.10.720.10">
    <property type="match status" value="1"/>
</dbReference>
<keyword evidence="5" id="KW-1185">Reference proteome</keyword>
<dbReference type="SUPFAM" id="SSF68912">
    <property type="entry name" value="Rho N-terminal domain-like"/>
    <property type="match status" value="1"/>
</dbReference>
<dbReference type="SMART" id="SM00959">
    <property type="entry name" value="Rho_N"/>
    <property type="match status" value="1"/>
</dbReference>
<dbReference type="Pfam" id="PF07498">
    <property type="entry name" value="Rho_N"/>
    <property type="match status" value="1"/>
</dbReference>
<feature type="coiled-coil region" evidence="1">
    <location>
        <begin position="47"/>
        <end position="81"/>
    </location>
</feature>
<feature type="region of interest" description="Disordered" evidence="2">
    <location>
        <begin position="440"/>
        <end position="460"/>
    </location>
</feature>
<feature type="region of interest" description="Disordered" evidence="2">
    <location>
        <begin position="843"/>
        <end position="862"/>
    </location>
</feature>
<reference evidence="4 5" key="1">
    <citation type="submission" date="2024-05" db="EMBL/GenBank/DDBJ databases">
        <title>Haplotype-resolved chromosome-level genome assembly of Huyou (Citrus changshanensis).</title>
        <authorList>
            <person name="Miao C."/>
            <person name="Chen W."/>
            <person name="Wu Y."/>
            <person name="Wang L."/>
            <person name="Zhao S."/>
            <person name="Grierson D."/>
            <person name="Xu C."/>
            <person name="Chen K."/>
        </authorList>
    </citation>
    <scope>NUCLEOTIDE SEQUENCE [LARGE SCALE GENOMIC DNA]</scope>
    <source>
        <strain evidence="4">01-14</strain>
        <tissue evidence="4">Leaf</tissue>
    </source>
</reference>
<accession>A0AAP0LML6</accession>
<dbReference type="EMBL" id="JBCGBO010000024">
    <property type="protein sequence ID" value="KAK9181103.1"/>
    <property type="molecule type" value="Genomic_DNA"/>
</dbReference>
<evidence type="ECO:0000313" key="5">
    <source>
        <dbReference type="Proteomes" id="UP001428341"/>
    </source>
</evidence>
<dbReference type="AlphaFoldDB" id="A0AAP0LML6"/>
<protein>
    <recommendedName>
        <fullName evidence="3">Rho termination factor-like N-terminal domain-containing protein</fullName>
    </recommendedName>
</protein>
<feature type="domain" description="Rho termination factor-like N-terminal" evidence="3">
    <location>
        <begin position="885"/>
        <end position="923"/>
    </location>
</feature>
<gene>
    <name evidence="4" type="ORF">WN944_024240</name>
</gene>
<evidence type="ECO:0000259" key="3">
    <source>
        <dbReference type="SMART" id="SM00959"/>
    </source>
</evidence>
<feature type="compositionally biased region" description="Basic and acidic residues" evidence="2">
    <location>
        <begin position="703"/>
        <end position="712"/>
    </location>
</feature>
<organism evidence="4 5">
    <name type="scientific">Citrus x changshan-huyou</name>
    <dbReference type="NCBI Taxonomy" id="2935761"/>
    <lineage>
        <taxon>Eukaryota</taxon>
        <taxon>Viridiplantae</taxon>
        <taxon>Streptophyta</taxon>
        <taxon>Embryophyta</taxon>
        <taxon>Tracheophyta</taxon>
        <taxon>Spermatophyta</taxon>
        <taxon>Magnoliopsida</taxon>
        <taxon>eudicotyledons</taxon>
        <taxon>Gunneridae</taxon>
        <taxon>Pentapetalae</taxon>
        <taxon>rosids</taxon>
        <taxon>malvids</taxon>
        <taxon>Sapindales</taxon>
        <taxon>Rutaceae</taxon>
        <taxon>Aurantioideae</taxon>
        <taxon>Citrus</taxon>
    </lineage>
</organism>